<evidence type="ECO:0000313" key="3">
    <source>
        <dbReference type="Proteomes" id="UP001189429"/>
    </source>
</evidence>
<accession>A0ABN9Q718</accession>
<gene>
    <name evidence="2" type="ORF">PCOR1329_LOCUS9406</name>
</gene>
<keyword evidence="3" id="KW-1185">Reference proteome</keyword>
<name>A0ABN9Q718_9DINO</name>
<evidence type="ECO:0000313" key="2">
    <source>
        <dbReference type="EMBL" id="CAK0801573.1"/>
    </source>
</evidence>
<organism evidence="2 3">
    <name type="scientific">Prorocentrum cordatum</name>
    <dbReference type="NCBI Taxonomy" id="2364126"/>
    <lineage>
        <taxon>Eukaryota</taxon>
        <taxon>Sar</taxon>
        <taxon>Alveolata</taxon>
        <taxon>Dinophyceae</taxon>
        <taxon>Prorocentrales</taxon>
        <taxon>Prorocentraceae</taxon>
        <taxon>Prorocentrum</taxon>
    </lineage>
</organism>
<feature type="region of interest" description="Disordered" evidence="1">
    <location>
        <begin position="42"/>
        <end position="73"/>
    </location>
</feature>
<sequence length="214" mass="23297">MPSSALPRKFDADWVLPQSEGQQAAKAAASLLVCRRLRLQMLRPPPPAPTTPASGSGARPAAPSGDAAEERSPMHVAEEALDGYREGQTFELDRLDRIVCGVVTPHGRHTRYFVLHKYVLLLVQPDLCSPGKVSIRTLVPLRCVTLEAPSADPRTLRLGVWLPRGSAKPGEASAADEDEPSDTSEARRALLLVAAEDQREKQTLFILTLSFEET</sequence>
<feature type="region of interest" description="Disordered" evidence="1">
    <location>
        <begin position="166"/>
        <end position="186"/>
    </location>
</feature>
<feature type="compositionally biased region" description="Low complexity" evidence="1">
    <location>
        <begin position="51"/>
        <end position="66"/>
    </location>
</feature>
<dbReference type="Proteomes" id="UP001189429">
    <property type="component" value="Unassembled WGS sequence"/>
</dbReference>
<evidence type="ECO:0000256" key="1">
    <source>
        <dbReference type="SAM" id="MobiDB-lite"/>
    </source>
</evidence>
<proteinExistence type="predicted"/>
<comment type="caution">
    <text evidence="2">The sequence shown here is derived from an EMBL/GenBank/DDBJ whole genome shotgun (WGS) entry which is preliminary data.</text>
</comment>
<reference evidence="2" key="1">
    <citation type="submission" date="2023-10" db="EMBL/GenBank/DDBJ databases">
        <authorList>
            <person name="Chen Y."/>
            <person name="Shah S."/>
            <person name="Dougan E. K."/>
            <person name="Thang M."/>
            <person name="Chan C."/>
        </authorList>
    </citation>
    <scope>NUCLEOTIDE SEQUENCE [LARGE SCALE GENOMIC DNA]</scope>
</reference>
<protein>
    <submittedName>
        <fullName evidence="2">Uncharacterized protein</fullName>
    </submittedName>
</protein>
<dbReference type="EMBL" id="CAUYUJ010002616">
    <property type="protein sequence ID" value="CAK0801573.1"/>
    <property type="molecule type" value="Genomic_DNA"/>
</dbReference>